<dbReference type="SMART" id="SM00800">
    <property type="entry name" value="uDENN"/>
    <property type="match status" value="1"/>
</dbReference>
<dbReference type="PANTHER" id="PTHR46070:SF1">
    <property type="entry name" value="PINSTRIPE, ISOFORM A"/>
    <property type="match status" value="1"/>
</dbReference>
<evidence type="ECO:0000313" key="4">
    <source>
        <dbReference type="WBParaSite" id="OFLC_0000530801-mRNA-1"/>
    </source>
</evidence>
<gene>
    <name evidence="2" type="ORF">OFLC_LOCUS5309</name>
</gene>
<dbReference type="WBParaSite" id="OFLC_0000530801-mRNA-1">
    <property type="protein sequence ID" value="OFLC_0000530801-mRNA-1"/>
    <property type="gene ID" value="OFLC_0000530801"/>
</dbReference>
<evidence type="ECO:0000313" key="3">
    <source>
        <dbReference type="Proteomes" id="UP000267606"/>
    </source>
</evidence>
<reference evidence="4" key="1">
    <citation type="submission" date="2016-06" db="UniProtKB">
        <authorList>
            <consortium name="WormBaseParasite"/>
        </authorList>
    </citation>
    <scope>IDENTIFICATION</scope>
</reference>
<keyword evidence="3" id="KW-1185">Reference proteome</keyword>
<organism evidence="4">
    <name type="scientific">Onchocerca flexuosa</name>
    <dbReference type="NCBI Taxonomy" id="387005"/>
    <lineage>
        <taxon>Eukaryota</taxon>
        <taxon>Metazoa</taxon>
        <taxon>Ecdysozoa</taxon>
        <taxon>Nematoda</taxon>
        <taxon>Chromadorea</taxon>
        <taxon>Rhabditida</taxon>
        <taxon>Spirurina</taxon>
        <taxon>Spiruromorpha</taxon>
        <taxon>Filarioidea</taxon>
        <taxon>Onchocercidae</taxon>
        <taxon>Onchocerca</taxon>
    </lineage>
</organism>
<dbReference type="AlphaFoldDB" id="A0A183HCU7"/>
<dbReference type="Proteomes" id="UP000267606">
    <property type="component" value="Unassembled WGS sequence"/>
</dbReference>
<feature type="domain" description="uDENN" evidence="1">
    <location>
        <begin position="23"/>
        <end position="131"/>
    </location>
</feature>
<dbReference type="PANTHER" id="PTHR46070">
    <property type="entry name" value="PINSTRIPE, ISOFORM A"/>
    <property type="match status" value="1"/>
</dbReference>
<dbReference type="EMBL" id="UZAJ01004494">
    <property type="protein sequence ID" value="VDO42709.1"/>
    <property type="molecule type" value="Genomic_DNA"/>
</dbReference>
<dbReference type="InterPro" id="IPR005113">
    <property type="entry name" value="uDENN_dom"/>
</dbReference>
<name>A0A183HCU7_9BILA</name>
<dbReference type="GO" id="GO:0005085">
    <property type="term" value="F:guanyl-nucleotide exchange factor activity"/>
    <property type="evidence" value="ECO:0007669"/>
    <property type="project" value="InterPro"/>
</dbReference>
<reference evidence="2 3" key="2">
    <citation type="submission" date="2018-11" db="EMBL/GenBank/DDBJ databases">
        <authorList>
            <consortium name="Pathogen Informatics"/>
        </authorList>
    </citation>
    <scope>NUCLEOTIDE SEQUENCE [LARGE SCALE GENOMIC DNA]</scope>
</reference>
<evidence type="ECO:0000259" key="1">
    <source>
        <dbReference type="SMART" id="SM00800"/>
    </source>
</evidence>
<dbReference type="STRING" id="387005.A0A183HCU7"/>
<accession>A0A183HCU7</accession>
<protein>
    <submittedName>
        <fullName evidence="4">UDENN domain-containing protein</fullName>
    </submittedName>
</protein>
<sequence length="133" mass="14599">MTSKISSETTTKSTIAQASSTSDLTLVDYFVLVGHDDNALPQAIESGGTNNSDAMELLYIPPLERSYVASVLHHFPERRSAYSFPSEIVSLCMPKGLKFHTQNDIPPPAIHTFANIREDGSRVNGCSLIYHET</sequence>
<dbReference type="GO" id="GO:0031267">
    <property type="term" value="F:small GTPase binding"/>
    <property type="evidence" value="ECO:0007669"/>
    <property type="project" value="InterPro"/>
</dbReference>
<proteinExistence type="predicted"/>
<dbReference type="Pfam" id="PF03456">
    <property type="entry name" value="uDENN"/>
    <property type="match status" value="1"/>
</dbReference>
<evidence type="ECO:0000313" key="2">
    <source>
        <dbReference type="EMBL" id="VDO42709.1"/>
    </source>
</evidence>
<dbReference type="InterPro" id="IPR047278">
    <property type="entry name" value="DEN5A/B"/>
</dbReference>